<accession>A0AAV4C3R0</accession>
<comment type="caution">
    <text evidence="1">The sequence shown here is derived from an EMBL/GenBank/DDBJ whole genome shotgun (WGS) entry which is preliminary data.</text>
</comment>
<gene>
    <name evidence="1" type="ORF">PoB_005213800</name>
</gene>
<dbReference type="AlphaFoldDB" id="A0AAV4C3R0"/>
<proteinExistence type="predicted"/>
<reference evidence="1 2" key="1">
    <citation type="journal article" date="2021" name="Elife">
        <title>Chloroplast acquisition without the gene transfer in kleptoplastic sea slugs, Plakobranchus ocellatus.</title>
        <authorList>
            <person name="Maeda T."/>
            <person name="Takahashi S."/>
            <person name="Yoshida T."/>
            <person name="Shimamura S."/>
            <person name="Takaki Y."/>
            <person name="Nagai Y."/>
            <person name="Toyoda A."/>
            <person name="Suzuki Y."/>
            <person name="Arimoto A."/>
            <person name="Ishii H."/>
            <person name="Satoh N."/>
            <person name="Nishiyama T."/>
            <person name="Hasebe M."/>
            <person name="Maruyama T."/>
            <person name="Minagawa J."/>
            <person name="Obokata J."/>
            <person name="Shigenobu S."/>
        </authorList>
    </citation>
    <scope>NUCLEOTIDE SEQUENCE [LARGE SCALE GENOMIC DNA]</scope>
</reference>
<dbReference type="Proteomes" id="UP000735302">
    <property type="component" value="Unassembled WGS sequence"/>
</dbReference>
<sequence length="86" mass="9125">MSTWPWGRGKGVGGTVASKSALRSAGTLLSRVRAPPLAPWPDGGPEGLRSPCCGLAIYKNQSMTLGFEIKSSVNTLCFVRDFKLKG</sequence>
<evidence type="ECO:0000313" key="1">
    <source>
        <dbReference type="EMBL" id="GFO25633.1"/>
    </source>
</evidence>
<protein>
    <submittedName>
        <fullName evidence="1">Uncharacterized protein</fullName>
    </submittedName>
</protein>
<name>A0AAV4C3R0_9GAST</name>
<organism evidence="1 2">
    <name type="scientific">Plakobranchus ocellatus</name>
    <dbReference type="NCBI Taxonomy" id="259542"/>
    <lineage>
        <taxon>Eukaryota</taxon>
        <taxon>Metazoa</taxon>
        <taxon>Spiralia</taxon>
        <taxon>Lophotrochozoa</taxon>
        <taxon>Mollusca</taxon>
        <taxon>Gastropoda</taxon>
        <taxon>Heterobranchia</taxon>
        <taxon>Euthyneura</taxon>
        <taxon>Panpulmonata</taxon>
        <taxon>Sacoglossa</taxon>
        <taxon>Placobranchoidea</taxon>
        <taxon>Plakobranchidae</taxon>
        <taxon>Plakobranchus</taxon>
    </lineage>
</organism>
<keyword evidence="2" id="KW-1185">Reference proteome</keyword>
<dbReference type="EMBL" id="BLXT01005763">
    <property type="protein sequence ID" value="GFO25633.1"/>
    <property type="molecule type" value="Genomic_DNA"/>
</dbReference>
<evidence type="ECO:0000313" key="2">
    <source>
        <dbReference type="Proteomes" id="UP000735302"/>
    </source>
</evidence>